<dbReference type="Pfam" id="PF08284">
    <property type="entry name" value="RVP_2"/>
    <property type="match status" value="1"/>
</dbReference>
<comment type="caution">
    <text evidence="2">The sequence shown here is derived from an EMBL/GenBank/DDBJ whole genome shotgun (WGS) entry which is preliminary data.</text>
</comment>
<organism evidence="2 3">
    <name type="scientific">Colocasia esculenta</name>
    <name type="common">Wild taro</name>
    <name type="synonym">Arum esculentum</name>
    <dbReference type="NCBI Taxonomy" id="4460"/>
    <lineage>
        <taxon>Eukaryota</taxon>
        <taxon>Viridiplantae</taxon>
        <taxon>Streptophyta</taxon>
        <taxon>Embryophyta</taxon>
        <taxon>Tracheophyta</taxon>
        <taxon>Spermatophyta</taxon>
        <taxon>Magnoliopsida</taxon>
        <taxon>Liliopsida</taxon>
        <taxon>Araceae</taxon>
        <taxon>Aroideae</taxon>
        <taxon>Colocasieae</taxon>
        <taxon>Colocasia</taxon>
    </lineage>
</organism>
<name>A0A843TJT1_COLES</name>
<sequence length="519" mass="56221">LAAPAAAVAGRSLFQVLIIPASRREPRQRNFFFFGLGQFRQFRDSLEVQAVVYSRGWTEPATEVSVEEGLPDGASSAATTASSVRVAAIAVPVPSPAAGTPSAAVGVVPAAASTVPAASLVPAVPAAVAVSIAPAGAAAAAAPAGTAAWAWSCDGAYQGFYESLVHHTPERQCDVMVDLPSGDYMHSFNYLEGVTVEVHEHQLPARLYALQVRDFDVILGIDLLEVTQLWWIVSERPFGAYNVDVTWSDVAFTFLGLQGLTTFGVAPGVAVVTWLLSRLADPSRLGGHRFKNRGCAPFPHLAFFFLLLPLSSSLPFSRCFFMLVVLVLRWCRPVHAGDVLVVLGARRRWPFRSEGPNRSTLLLEVVFSSWFGGGFHGLMAFLHDEHAPLPLWNVCIGFFGVVFGGVIPEPPSAEDVTAIEVAMMSRRPCRSRHHRNALERRDGLGHHDSVTTGLGVATRSRRPDASRLQQRDRRRQPEGDTSICRFLGPDCDSLPVAFKKATGEAEDEPYTQEDGNDLE</sequence>
<feature type="compositionally biased region" description="Basic and acidic residues" evidence="1">
    <location>
        <begin position="436"/>
        <end position="449"/>
    </location>
</feature>
<feature type="compositionally biased region" description="Basic and acidic residues" evidence="1">
    <location>
        <begin position="461"/>
        <end position="478"/>
    </location>
</feature>
<protein>
    <submittedName>
        <fullName evidence="2">Uncharacterized protein</fullName>
    </submittedName>
</protein>
<dbReference type="EMBL" id="NMUH01000023">
    <property type="protein sequence ID" value="MQL68859.1"/>
    <property type="molecule type" value="Genomic_DNA"/>
</dbReference>
<evidence type="ECO:0000256" key="1">
    <source>
        <dbReference type="SAM" id="MobiDB-lite"/>
    </source>
</evidence>
<feature type="non-terminal residue" evidence="2">
    <location>
        <position position="1"/>
    </location>
</feature>
<dbReference type="OrthoDB" id="696334at2759"/>
<reference evidence="2" key="1">
    <citation type="submission" date="2017-07" db="EMBL/GenBank/DDBJ databases">
        <title>Taro Niue Genome Assembly and Annotation.</title>
        <authorList>
            <person name="Atibalentja N."/>
            <person name="Keating K."/>
            <person name="Fields C.J."/>
        </authorList>
    </citation>
    <scope>NUCLEOTIDE SEQUENCE</scope>
    <source>
        <strain evidence="2">Niue_2</strain>
        <tissue evidence="2">Leaf</tissue>
    </source>
</reference>
<feature type="compositionally biased region" description="Acidic residues" evidence="1">
    <location>
        <begin position="504"/>
        <end position="519"/>
    </location>
</feature>
<dbReference type="Proteomes" id="UP000652761">
    <property type="component" value="Unassembled WGS sequence"/>
</dbReference>
<proteinExistence type="predicted"/>
<accession>A0A843TJT1</accession>
<gene>
    <name evidence="2" type="ORF">Taro_001145</name>
</gene>
<dbReference type="AlphaFoldDB" id="A0A843TJT1"/>
<evidence type="ECO:0000313" key="3">
    <source>
        <dbReference type="Proteomes" id="UP000652761"/>
    </source>
</evidence>
<keyword evidence="3" id="KW-1185">Reference proteome</keyword>
<feature type="region of interest" description="Disordered" evidence="1">
    <location>
        <begin position="432"/>
        <end position="519"/>
    </location>
</feature>
<evidence type="ECO:0000313" key="2">
    <source>
        <dbReference type="EMBL" id="MQL68859.1"/>
    </source>
</evidence>